<dbReference type="InterPro" id="IPR051604">
    <property type="entry name" value="Ergot_Alk_Oxidoreductase"/>
</dbReference>
<feature type="domain" description="NAD(P)-binding" evidence="1">
    <location>
        <begin position="16"/>
        <end position="175"/>
    </location>
</feature>
<dbReference type="AlphaFoldDB" id="A0A927RBD1"/>
<sequence length="280" mass="30270">MTEHEHDKTALTLVLGGTGKTGGRVAERLTARHRPVRIGSRSGEPPFDWADRASWAPALHGVTSAYLSFYPDLAVPGAADAIRSFTDLAVRHGVRRLVLLSGRGEEEAQLSEEVIMNSGVQWTIVRASWFNQNFSEGHLLDPVRGGELVLPVGDVGEPFVDTDDIADVAVAALTEDGHTGQLYEVTGPRLLTFAEAVGEIAAATGRDVRFRSVTIEEYAGMLAEYQLPADEVALLTYLFTEVLDGRNAHLGDGVERALARPARDFRDYARSTASTGVWAG</sequence>
<accession>A0A927RBD1</accession>
<evidence type="ECO:0000313" key="3">
    <source>
        <dbReference type="Proteomes" id="UP000649753"/>
    </source>
</evidence>
<name>A0A927RBD1_9ACTN</name>
<dbReference type="EMBL" id="JADBEB010000001">
    <property type="protein sequence ID" value="MBE1491566.1"/>
    <property type="molecule type" value="Genomic_DNA"/>
</dbReference>
<proteinExistence type="predicted"/>
<evidence type="ECO:0000313" key="2">
    <source>
        <dbReference type="EMBL" id="MBE1491566.1"/>
    </source>
</evidence>
<dbReference type="Gene3D" id="3.90.25.10">
    <property type="entry name" value="UDP-galactose 4-epimerase, domain 1"/>
    <property type="match status" value="1"/>
</dbReference>
<dbReference type="RefSeq" id="WP_192770615.1">
    <property type="nucleotide sequence ID" value="NZ_JADBEB010000001.1"/>
</dbReference>
<dbReference type="InterPro" id="IPR016040">
    <property type="entry name" value="NAD(P)-bd_dom"/>
</dbReference>
<evidence type="ECO:0000259" key="1">
    <source>
        <dbReference type="Pfam" id="PF13460"/>
    </source>
</evidence>
<dbReference type="Proteomes" id="UP000649753">
    <property type="component" value="Unassembled WGS sequence"/>
</dbReference>
<organism evidence="2 3">
    <name type="scientific">Plantactinospora soyae</name>
    <dbReference type="NCBI Taxonomy" id="1544732"/>
    <lineage>
        <taxon>Bacteria</taxon>
        <taxon>Bacillati</taxon>
        <taxon>Actinomycetota</taxon>
        <taxon>Actinomycetes</taxon>
        <taxon>Micromonosporales</taxon>
        <taxon>Micromonosporaceae</taxon>
        <taxon>Plantactinospora</taxon>
    </lineage>
</organism>
<dbReference type="PANTHER" id="PTHR43162:SF1">
    <property type="entry name" value="PRESTALK A DIFFERENTIATION PROTEIN A"/>
    <property type="match status" value="1"/>
</dbReference>
<dbReference type="SUPFAM" id="SSF51735">
    <property type="entry name" value="NAD(P)-binding Rossmann-fold domains"/>
    <property type="match status" value="1"/>
</dbReference>
<gene>
    <name evidence="2" type="ORF">H4W31_007204</name>
</gene>
<dbReference type="PANTHER" id="PTHR43162">
    <property type="match status" value="1"/>
</dbReference>
<reference evidence="2" key="1">
    <citation type="submission" date="2020-10" db="EMBL/GenBank/DDBJ databases">
        <title>Sequencing the genomes of 1000 actinobacteria strains.</title>
        <authorList>
            <person name="Klenk H.-P."/>
        </authorList>
    </citation>
    <scope>NUCLEOTIDE SEQUENCE</scope>
    <source>
        <strain evidence="2">DSM 46832</strain>
    </source>
</reference>
<dbReference type="Pfam" id="PF13460">
    <property type="entry name" value="NAD_binding_10"/>
    <property type="match status" value="1"/>
</dbReference>
<protein>
    <submittedName>
        <fullName evidence="2">Uncharacterized protein YbjT (DUF2867 family)</fullName>
    </submittedName>
</protein>
<dbReference type="InterPro" id="IPR036291">
    <property type="entry name" value="NAD(P)-bd_dom_sf"/>
</dbReference>
<comment type="caution">
    <text evidence="2">The sequence shown here is derived from an EMBL/GenBank/DDBJ whole genome shotgun (WGS) entry which is preliminary data.</text>
</comment>
<keyword evidence="3" id="KW-1185">Reference proteome</keyword>
<dbReference type="Gene3D" id="3.40.50.720">
    <property type="entry name" value="NAD(P)-binding Rossmann-like Domain"/>
    <property type="match status" value="1"/>
</dbReference>